<evidence type="ECO:0000259" key="1">
    <source>
        <dbReference type="Pfam" id="PF09832"/>
    </source>
</evidence>
<dbReference type="RefSeq" id="WP_312854554.1">
    <property type="nucleotide sequence ID" value="NZ_WLYX01000001.1"/>
</dbReference>
<dbReference type="InterPro" id="IPR018637">
    <property type="entry name" value="DUF2059"/>
</dbReference>
<name>A0A844GBW4_9NEIS</name>
<dbReference type="Pfam" id="PF09832">
    <property type="entry name" value="DUF2059"/>
    <property type="match status" value="1"/>
</dbReference>
<evidence type="ECO:0000313" key="2">
    <source>
        <dbReference type="EMBL" id="MTD33129.1"/>
    </source>
</evidence>
<accession>A0A844GBW4</accession>
<organism evidence="2 3">
    <name type="scientific">Paludibacterium denitrificans</name>
    <dbReference type="NCBI Taxonomy" id="2675226"/>
    <lineage>
        <taxon>Bacteria</taxon>
        <taxon>Pseudomonadati</taxon>
        <taxon>Pseudomonadota</taxon>
        <taxon>Betaproteobacteria</taxon>
        <taxon>Neisseriales</taxon>
        <taxon>Chromobacteriaceae</taxon>
        <taxon>Paludibacterium</taxon>
    </lineage>
</organism>
<feature type="domain" description="DUF2059" evidence="1">
    <location>
        <begin position="23"/>
        <end position="72"/>
    </location>
</feature>
<proteinExistence type="predicted"/>
<keyword evidence="3" id="KW-1185">Reference proteome</keyword>
<sequence length="97" mass="10772">MKPYVERQRKLASDYFASAAAKQQFQSAINKAYSSQFSTDELKQIVAFYKTSAGQKLMKQQAKIVNGVATEMLKSADKSLLPKMQAAAVEYGKSARK</sequence>
<reference evidence="2 3" key="1">
    <citation type="submission" date="2019-11" db="EMBL/GenBank/DDBJ databases">
        <title>Draft genome sequence of Paludibacterium sp. dN18-1.</title>
        <authorList>
            <person name="Im W.-T."/>
        </authorList>
    </citation>
    <scope>NUCLEOTIDE SEQUENCE [LARGE SCALE GENOMIC DNA]</scope>
    <source>
        <strain evidence="3">dN 18-1</strain>
    </source>
</reference>
<dbReference type="AlphaFoldDB" id="A0A844GBW4"/>
<evidence type="ECO:0000313" key="3">
    <source>
        <dbReference type="Proteomes" id="UP000446658"/>
    </source>
</evidence>
<dbReference type="Proteomes" id="UP000446658">
    <property type="component" value="Unassembled WGS sequence"/>
</dbReference>
<comment type="caution">
    <text evidence="2">The sequence shown here is derived from an EMBL/GenBank/DDBJ whole genome shotgun (WGS) entry which is preliminary data.</text>
</comment>
<gene>
    <name evidence="2" type="ORF">GKE73_08020</name>
</gene>
<dbReference type="EMBL" id="WLYX01000001">
    <property type="protein sequence ID" value="MTD33129.1"/>
    <property type="molecule type" value="Genomic_DNA"/>
</dbReference>
<protein>
    <submittedName>
        <fullName evidence="2">DUF2059 domain-containing protein</fullName>
    </submittedName>
</protein>